<proteinExistence type="predicted"/>
<comment type="caution">
    <text evidence="1">The sequence shown here is derived from an EMBL/GenBank/DDBJ whole genome shotgun (WGS) entry which is preliminary data.</text>
</comment>
<dbReference type="EMBL" id="JAWDJT010000010">
    <property type="protein sequence ID" value="MDU0371700.1"/>
    <property type="molecule type" value="Genomic_DNA"/>
</dbReference>
<evidence type="ECO:0000313" key="1">
    <source>
        <dbReference type="EMBL" id="MDU0371700.1"/>
    </source>
</evidence>
<sequence length="135" mass="15518">MERCLLGCGQRLHSTGCTDGAYYWPESMLHYLEHHAVRLPDTFMSYLHQQSAFPADKAAAVDEITLADFSWWKTQQGWQPDASSLRHLGQPEIRDYLRRYDRQCIDYSTISSPADKVALTRMVAELRKLLLLQAG</sequence>
<evidence type="ECO:0000313" key="2">
    <source>
        <dbReference type="Proteomes" id="UP001250698"/>
    </source>
</evidence>
<keyword evidence="2" id="KW-1185">Reference proteome</keyword>
<name>A0ABU3TKG2_9BACT</name>
<dbReference type="RefSeq" id="WP_315999160.1">
    <property type="nucleotide sequence ID" value="NZ_JAWDJT010000010.1"/>
</dbReference>
<gene>
    <name evidence="1" type="ORF">ROI90_14940</name>
</gene>
<accession>A0ABU3TKG2</accession>
<organism evidence="1 2">
    <name type="scientific">Hymenobacter endophyticus</name>
    <dbReference type="NCBI Taxonomy" id="3076335"/>
    <lineage>
        <taxon>Bacteria</taxon>
        <taxon>Pseudomonadati</taxon>
        <taxon>Bacteroidota</taxon>
        <taxon>Cytophagia</taxon>
        <taxon>Cytophagales</taxon>
        <taxon>Hymenobacteraceae</taxon>
        <taxon>Hymenobacter</taxon>
    </lineage>
</organism>
<dbReference type="Proteomes" id="UP001250698">
    <property type="component" value="Unassembled WGS sequence"/>
</dbReference>
<protein>
    <submittedName>
        <fullName evidence="1">Uncharacterized protein</fullName>
    </submittedName>
</protein>
<reference evidence="1 2" key="1">
    <citation type="submission" date="2023-10" db="EMBL/GenBank/DDBJ databases">
        <title>Hymenobacter endophyticus sp. nov., an isolate from the leaf tissues of wheat.</title>
        <authorList>
            <person name="Dai Y."/>
        </authorList>
    </citation>
    <scope>NUCLEOTIDE SEQUENCE [LARGE SCALE GENOMIC DNA]</scope>
    <source>
        <strain evidence="1 2">ZK17L-C2</strain>
    </source>
</reference>